<keyword evidence="2" id="KW-1185">Reference proteome</keyword>
<dbReference type="EMBL" id="VKKG01000004">
    <property type="protein sequence ID" value="TRY17880.1"/>
    <property type="molecule type" value="Genomic_DNA"/>
</dbReference>
<dbReference type="Gene3D" id="6.10.140.1340">
    <property type="match status" value="1"/>
</dbReference>
<dbReference type="Proteomes" id="UP000317638">
    <property type="component" value="Unassembled WGS sequence"/>
</dbReference>
<dbReference type="OrthoDB" id="9799383at2"/>
<evidence type="ECO:0000313" key="1">
    <source>
        <dbReference type="EMBL" id="TRY17880.1"/>
    </source>
</evidence>
<sequence length="153" mass="17028">MSSADRVRSSTSDDVQHRLDEERLQRVTEMVGAPAEAITARIEELDRAWDVERVLEANASSLMLFGVLMSRVHSRKWLWLCAAVPAFLLQHAIQGWCPPIAVIRRLGVRTRNELDVERTALKALRGDFDGLELDGEPQAVARAAIGAAERRSG</sequence>
<evidence type="ECO:0000313" key="2">
    <source>
        <dbReference type="Proteomes" id="UP000317638"/>
    </source>
</evidence>
<dbReference type="AlphaFoldDB" id="A0A553JZK8"/>
<comment type="caution">
    <text evidence="1">The sequence shown here is derived from an EMBL/GenBank/DDBJ whole genome shotgun (WGS) entry which is preliminary data.</text>
</comment>
<gene>
    <name evidence="1" type="ORF">FOJ82_11490</name>
</gene>
<name>A0A553JZK8_9ACTN</name>
<accession>A0A553JZK8</accession>
<protein>
    <submittedName>
        <fullName evidence="1">DUF2892 domain-containing protein</fullName>
    </submittedName>
</protein>
<organism evidence="1 2">
    <name type="scientific">Tessaracoccus rhinocerotis</name>
    <dbReference type="NCBI Taxonomy" id="1689449"/>
    <lineage>
        <taxon>Bacteria</taxon>
        <taxon>Bacillati</taxon>
        <taxon>Actinomycetota</taxon>
        <taxon>Actinomycetes</taxon>
        <taxon>Propionibacteriales</taxon>
        <taxon>Propionibacteriaceae</taxon>
        <taxon>Tessaracoccus</taxon>
    </lineage>
</organism>
<reference evidence="1 2" key="1">
    <citation type="submission" date="2019-07" db="EMBL/GenBank/DDBJ databases">
        <authorList>
            <person name="Zhou L.-Y."/>
        </authorList>
    </citation>
    <scope>NUCLEOTIDE SEQUENCE [LARGE SCALE GENOMIC DNA]</scope>
    <source>
        <strain evidence="1 2">YIM 101269</strain>
    </source>
</reference>
<dbReference type="RefSeq" id="WP_143938620.1">
    <property type="nucleotide sequence ID" value="NZ_VKKG01000004.1"/>
</dbReference>
<proteinExistence type="predicted"/>